<protein>
    <recommendedName>
        <fullName evidence="1">Rad50/SbcC-type AAA domain-containing protein</fullName>
    </recommendedName>
</protein>
<dbReference type="InterPro" id="IPR038729">
    <property type="entry name" value="Rad50/SbcC_AAA"/>
</dbReference>
<reference evidence="3" key="1">
    <citation type="submission" date="2017-09" db="EMBL/GenBank/DDBJ databases">
        <title>Depth-based differentiation of microbial function through sediment-hosted aquifers and enrichment of novel symbionts in the deep terrestrial subsurface.</title>
        <authorList>
            <person name="Probst A.J."/>
            <person name="Ladd B."/>
            <person name="Jarett J.K."/>
            <person name="Geller-Mcgrath D.E."/>
            <person name="Sieber C.M.K."/>
            <person name="Emerson J.B."/>
            <person name="Anantharaman K."/>
            <person name="Thomas B.C."/>
            <person name="Malmstrom R."/>
            <person name="Stieglmeier M."/>
            <person name="Klingl A."/>
            <person name="Woyke T."/>
            <person name="Ryan C.M."/>
            <person name="Banfield J.F."/>
        </authorList>
    </citation>
    <scope>NUCLEOTIDE SEQUENCE [LARGE SCALE GENOMIC DNA]</scope>
</reference>
<proteinExistence type="predicted"/>
<evidence type="ECO:0000259" key="1">
    <source>
        <dbReference type="Pfam" id="PF13476"/>
    </source>
</evidence>
<dbReference type="Pfam" id="PF13476">
    <property type="entry name" value="AAA_23"/>
    <property type="match status" value="1"/>
</dbReference>
<dbReference type="InterPro" id="IPR027417">
    <property type="entry name" value="P-loop_NTPase"/>
</dbReference>
<dbReference type="GO" id="GO:0016887">
    <property type="term" value="F:ATP hydrolysis activity"/>
    <property type="evidence" value="ECO:0007669"/>
    <property type="project" value="InterPro"/>
</dbReference>
<dbReference type="SUPFAM" id="SSF52540">
    <property type="entry name" value="P-loop containing nucleoside triphosphate hydrolases"/>
    <property type="match status" value="1"/>
</dbReference>
<sequence>MHIPAIKKIRLKNIGAFKDATLQFSSGLNIITGGGGSGKSTILYIFNTKVKRLF</sequence>
<organism evidence="2 3">
    <name type="scientific">Candidatus Desantisbacteria bacterium CG_4_10_14_0_8_um_filter_48_22</name>
    <dbReference type="NCBI Taxonomy" id="1974543"/>
    <lineage>
        <taxon>Bacteria</taxon>
        <taxon>Candidatus Desantisiibacteriota</taxon>
    </lineage>
</organism>
<dbReference type="Gene3D" id="3.40.50.300">
    <property type="entry name" value="P-loop containing nucleotide triphosphate hydrolases"/>
    <property type="match status" value="1"/>
</dbReference>
<name>A0A2M7SEY0_9BACT</name>
<evidence type="ECO:0000313" key="3">
    <source>
        <dbReference type="Proteomes" id="UP000229307"/>
    </source>
</evidence>
<gene>
    <name evidence="2" type="ORF">COY52_01235</name>
</gene>
<evidence type="ECO:0000313" key="2">
    <source>
        <dbReference type="EMBL" id="PIZ18087.1"/>
    </source>
</evidence>
<dbReference type="Proteomes" id="UP000229307">
    <property type="component" value="Unassembled WGS sequence"/>
</dbReference>
<dbReference type="EMBL" id="PFMR01000038">
    <property type="protein sequence ID" value="PIZ18087.1"/>
    <property type="molecule type" value="Genomic_DNA"/>
</dbReference>
<dbReference type="AlphaFoldDB" id="A0A2M7SEY0"/>
<feature type="domain" description="Rad50/SbcC-type AAA" evidence="1">
    <location>
        <begin position="8"/>
        <end position="44"/>
    </location>
</feature>
<comment type="caution">
    <text evidence="2">The sequence shown here is derived from an EMBL/GenBank/DDBJ whole genome shotgun (WGS) entry which is preliminary data.</text>
</comment>
<dbReference type="GO" id="GO:0006302">
    <property type="term" value="P:double-strand break repair"/>
    <property type="evidence" value="ECO:0007669"/>
    <property type="project" value="InterPro"/>
</dbReference>
<accession>A0A2M7SEY0</accession>